<accession>A0A0E3Q082</accession>
<dbReference type="Gene3D" id="2.30.30.60">
    <property type="match status" value="1"/>
</dbReference>
<dbReference type="InterPro" id="IPR010920">
    <property type="entry name" value="LSM_dom_sf"/>
</dbReference>
<dbReference type="AlphaFoldDB" id="A0A0E3Q082"/>
<dbReference type="Pfam" id="PF00924">
    <property type="entry name" value="MS_channel_2nd"/>
    <property type="match status" value="1"/>
</dbReference>
<dbReference type="PANTHER" id="PTHR30566:SF5">
    <property type="entry name" value="MECHANOSENSITIVE ION CHANNEL PROTEIN 1, MITOCHONDRIAL-RELATED"/>
    <property type="match status" value="1"/>
</dbReference>
<proteinExistence type="predicted"/>
<dbReference type="PANTHER" id="PTHR30566">
    <property type="entry name" value="YNAI-RELATED MECHANOSENSITIVE ION CHANNEL"/>
    <property type="match status" value="1"/>
</dbReference>
<dbReference type="GeneID" id="68903368"/>
<evidence type="ECO:0000256" key="2">
    <source>
        <dbReference type="ARBA" id="ARBA00022692"/>
    </source>
</evidence>
<evidence type="ECO:0000256" key="4">
    <source>
        <dbReference type="ARBA" id="ARBA00023136"/>
    </source>
</evidence>
<dbReference type="GO" id="GO:0055085">
    <property type="term" value="P:transmembrane transport"/>
    <property type="evidence" value="ECO:0007669"/>
    <property type="project" value="InterPro"/>
</dbReference>
<dbReference type="InterPro" id="IPR006685">
    <property type="entry name" value="MscS_channel_2nd"/>
</dbReference>
<evidence type="ECO:0000313" key="8">
    <source>
        <dbReference type="Proteomes" id="UP000033058"/>
    </source>
</evidence>
<evidence type="ECO:0000256" key="3">
    <source>
        <dbReference type="ARBA" id="ARBA00022989"/>
    </source>
</evidence>
<dbReference type="PATRIC" id="fig|1434117.4.peg.3240"/>
<dbReference type="HOGENOM" id="CLU_1168584_0_0_2"/>
<keyword evidence="3 5" id="KW-1133">Transmembrane helix</keyword>
<feature type="domain" description="Mechanosensitive ion channel MscS" evidence="6">
    <location>
        <begin position="82"/>
        <end position="142"/>
    </location>
</feature>
<reference evidence="7 8" key="1">
    <citation type="submission" date="2014-07" db="EMBL/GenBank/DDBJ databases">
        <title>Methanogenic archaea and the global carbon cycle.</title>
        <authorList>
            <person name="Henriksen J.R."/>
            <person name="Luke J."/>
            <person name="Reinhart S."/>
            <person name="Benedict M.N."/>
            <person name="Youngblut N.D."/>
            <person name="Metcalf M.E."/>
            <person name="Whitaker R.J."/>
            <person name="Metcalf W.W."/>
        </authorList>
    </citation>
    <scope>NUCLEOTIDE SEQUENCE [LARGE SCALE GENOMIC DNA]</scope>
    <source>
        <strain evidence="7 8">WWM610</strain>
    </source>
</reference>
<sequence length="237" mass="25938">MSIITAAVTLFLIFAVDRLLAKTKLTFADVKFAKQLIQFIILSIGLILVVFSLPIAGEYKESILGLLGIIAGAAVALSSTTFIANAMSGIMLRIIKPFRRGDYIESENIFGRVTDIHILHTEVQSIDRDLVTFPNLKLVSNSLKTIRTSGTVISTCVSLGYDVPRQKIEKNLLLAAEKAGLETPFVHILELGDFSVTYKVGGLLKNMENLITARSDFKKAVLDPFIKNVSKSSHPLS</sequence>
<dbReference type="Proteomes" id="UP000033058">
    <property type="component" value="Chromosome"/>
</dbReference>
<feature type="transmembrane region" description="Helical" evidence="5">
    <location>
        <begin position="63"/>
        <end position="84"/>
    </location>
</feature>
<protein>
    <recommendedName>
        <fullName evidence="6">Mechanosensitive ion channel MscS domain-containing protein</fullName>
    </recommendedName>
</protein>
<comment type="subcellular location">
    <subcellularLocation>
        <location evidence="1">Membrane</location>
    </subcellularLocation>
</comment>
<evidence type="ECO:0000256" key="1">
    <source>
        <dbReference type="ARBA" id="ARBA00004370"/>
    </source>
</evidence>
<dbReference type="RefSeq" id="WP_230626435.1">
    <property type="nucleotide sequence ID" value="NZ_CP009509.1"/>
</dbReference>
<evidence type="ECO:0000256" key="5">
    <source>
        <dbReference type="SAM" id="Phobius"/>
    </source>
</evidence>
<evidence type="ECO:0000313" key="7">
    <source>
        <dbReference type="EMBL" id="AKB41540.1"/>
    </source>
</evidence>
<gene>
    <name evidence="7" type="ORF">MSMAW_2549</name>
</gene>
<evidence type="ECO:0000259" key="6">
    <source>
        <dbReference type="Pfam" id="PF00924"/>
    </source>
</evidence>
<name>A0A0E3Q082_METMZ</name>
<keyword evidence="2 5" id="KW-0812">Transmembrane</keyword>
<keyword evidence="4 5" id="KW-0472">Membrane</keyword>
<dbReference type="GO" id="GO:0016020">
    <property type="term" value="C:membrane"/>
    <property type="evidence" value="ECO:0007669"/>
    <property type="project" value="UniProtKB-SubCell"/>
</dbReference>
<feature type="transmembrane region" description="Helical" evidence="5">
    <location>
        <begin position="37"/>
        <end position="56"/>
    </location>
</feature>
<organism evidence="7 8">
    <name type="scientific">Methanosarcina mazei WWM610</name>
    <dbReference type="NCBI Taxonomy" id="1434117"/>
    <lineage>
        <taxon>Archaea</taxon>
        <taxon>Methanobacteriati</taxon>
        <taxon>Methanobacteriota</taxon>
        <taxon>Stenosarchaea group</taxon>
        <taxon>Methanomicrobia</taxon>
        <taxon>Methanosarcinales</taxon>
        <taxon>Methanosarcinaceae</taxon>
        <taxon>Methanosarcina</taxon>
    </lineage>
</organism>
<dbReference type="InterPro" id="IPR023408">
    <property type="entry name" value="MscS_beta-dom_sf"/>
</dbReference>
<dbReference type="SUPFAM" id="SSF50182">
    <property type="entry name" value="Sm-like ribonucleoproteins"/>
    <property type="match status" value="1"/>
</dbReference>
<dbReference type="EMBL" id="CP009509">
    <property type="protein sequence ID" value="AKB41540.1"/>
    <property type="molecule type" value="Genomic_DNA"/>
</dbReference>